<feature type="region of interest" description="Disordered" evidence="1">
    <location>
        <begin position="1"/>
        <end position="22"/>
    </location>
</feature>
<proteinExistence type="predicted"/>
<feature type="region of interest" description="Disordered" evidence="1">
    <location>
        <begin position="90"/>
        <end position="116"/>
    </location>
</feature>
<name>A0A9Q1FT25_SYNKA</name>
<evidence type="ECO:0000313" key="3">
    <source>
        <dbReference type="Proteomes" id="UP001152622"/>
    </source>
</evidence>
<feature type="compositionally biased region" description="Basic and acidic residues" evidence="1">
    <location>
        <begin position="107"/>
        <end position="116"/>
    </location>
</feature>
<accession>A0A9Q1FT25</accession>
<dbReference type="EMBL" id="JAINUF010000004">
    <property type="protein sequence ID" value="KAJ8365647.1"/>
    <property type="molecule type" value="Genomic_DNA"/>
</dbReference>
<dbReference type="AlphaFoldDB" id="A0A9Q1FT25"/>
<evidence type="ECO:0000313" key="2">
    <source>
        <dbReference type="EMBL" id="KAJ8365647.1"/>
    </source>
</evidence>
<organism evidence="2 3">
    <name type="scientific">Synaphobranchus kaupii</name>
    <name type="common">Kaup's arrowtooth eel</name>
    <dbReference type="NCBI Taxonomy" id="118154"/>
    <lineage>
        <taxon>Eukaryota</taxon>
        <taxon>Metazoa</taxon>
        <taxon>Chordata</taxon>
        <taxon>Craniata</taxon>
        <taxon>Vertebrata</taxon>
        <taxon>Euteleostomi</taxon>
        <taxon>Actinopterygii</taxon>
        <taxon>Neopterygii</taxon>
        <taxon>Teleostei</taxon>
        <taxon>Anguilliformes</taxon>
        <taxon>Synaphobranchidae</taxon>
        <taxon>Synaphobranchus</taxon>
    </lineage>
</organism>
<dbReference type="Proteomes" id="UP001152622">
    <property type="component" value="Chromosome 4"/>
</dbReference>
<feature type="compositionally biased region" description="Basic and acidic residues" evidence="1">
    <location>
        <begin position="1"/>
        <end position="10"/>
    </location>
</feature>
<evidence type="ECO:0000256" key="1">
    <source>
        <dbReference type="SAM" id="MobiDB-lite"/>
    </source>
</evidence>
<keyword evidence="3" id="KW-1185">Reference proteome</keyword>
<feature type="region of interest" description="Disordered" evidence="1">
    <location>
        <begin position="155"/>
        <end position="198"/>
    </location>
</feature>
<protein>
    <submittedName>
        <fullName evidence="2">Uncharacterized protein</fullName>
    </submittedName>
</protein>
<reference evidence="2" key="1">
    <citation type="journal article" date="2023" name="Science">
        <title>Genome structures resolve the early diversification of teleost fishes.</title>
        <authorList>
            <person name="Parey E."/>
            <person name="Louis A."/>
            <person name="Montfort J."/>
            <person name="Bouchez O."/>
            <person name="Roques C."/>
            <person name="Iampietro C."/>
            <person name="Lluch J."/>
            <person name="Castinel A."/>
            <person name="Donnadieu C."/>
            <person name="Desvignes T."/>
            <person name="Floi Bucao C."/>
            <person name="Jouanno E."/>
            <person name="Wen M."/>
            <person name="Mejri S."/>
            <person name="Dirks R."/>
            <person name="Jansen H."/>
            <person name="Henkel C."/>
            <person name="Chen W.J."/>
            <person name="Zahm M."/>
            <person name="Cabau C."/>
            <person name="Klopp C."/>
            <person name="Thompson A.W."/>
            <person name="Robinson-Rechavi M."/>
            <person name="Braasch I."/>
            <person name="Lecointre G."/>
            <person name="Bobe J."/>
            <person name="Postlethwait J.H."/>
            <person name="Berthelot C."/>
            <person name="Roest Crollius H."/>
            <person name="Guiguen Y."/>
        </authorList>
    </citation>
    <scope>NUCLEOTIDE SEQUENCE</scope>
    <source>
        <strain evidence="2">WJC10195</strain>
    </source>
</reference>
<gene>
    <name evidence="2" type="ORF">SKAU_G00144780</name>
</gene>
<sequence length="338" mass="36687">MSEEAKEKGGSKPAHRRKKGKKVSELVCFTWYLLPSARAGTVPAAAPLASVSDTSALDGEEALVARKRRFFVRSYVRRVKGRGVGVVTPRRSRAERARGRRLSHLPPDSRRALGERNRLNYQRSGLRGEARRIRARRDLRVPRRAALPLGVSAARRGVTPRPGAGRVSRAAKGGPRFPEGSAASPHAPRVDSPLPLRSGARAGSTALLQPVAKRAQHLHLLTKRGKEVSLCSTGALHGERTAYPRTAEERTIKSACCGDTMETPVKRGLLSQSASSWCLESACEVGSPNTCVPRRVNRMCARGQRLSLVIRRKATVKALGQSYRRAPPPAGDGGFRPS</sequence>
<comment type="caution">
    <text evidence="2">The sequence shown here is derived from an EMBL/GenBank/DDBJ whole genome shotgun (WGS) entry which is preliminary data.</text>
</comment>